<keyword evidence="2" id="KW-1185">Reference proteome</keyword>
<evidence type="ECO:0000313" key="1">
    <source>
        <dbReference type="EMBL" id="AFL98364.1"/>
    </source>
</evidence>
<dbReference type="KEGG" id="orh:Ornrh_2233"/>
<sequence length="292" mass="31944">MNTLKFDNTGGFPLDTNVLDFMQSSYKLFNSLGYLAGDLAIISGCEVTGSTVKDGTVFIKGELLPFKGGSASATVVIREEKKKLPFEDGVSKEVEIMRYATFGAGSNAHNWADFKRFKPLPVLQAEKEDKTTVTALAEKITKLEKLLKNTIPIGLVAIWDRPANEIPAGWVEHTDLRGRVPAGQGTGNFATLGAEIGEAEHRLIIDELPAHKHAPNNTFNNFITFGNKIGNGYTVSGDTNDKGGDVEYALGIGNQRRYNQRDTEEKSVGQGQAFNVVQPTRIVKFIRFVGFD</sequence>
<proteinExistence type="predicted"/>
<evidence type="ECO:0000313" key="2">
    <source>
        <dbReference type="Proteomes" id="UP000006051"/>
    </source>
</evidence>
<dbReference type="GeneID" id="71570306"/>
<dbReference type="AlphaFoldDB" id="I4A330"/>
<reference evidence="1 2" key="1">
    <citation type="submission" date="2012-06" db="EMBL/GenBank/DDBJ databases">
        <title>The complete genome of Ornithobacterium rhinotracheale DSM 15997.</title>
        <authorList>
            <consortium name="US DOE Joint Genome Institute (JGI-PGF)"/>
            <person name="Lucas S."/>
            <person name="Copeland A."/>
            <person name="Lapidus A."/>
            <person name="Goodwin L."/>
            <person name="Pitluck S."/>
            <person name="Peters L."/>
            <person name="Mikhailova N."/>
            <person name="Teshima H."/>
            <person name="Kyrpides N."/>
            <person name="Mavromatis K."/>
            <person name="Pagani I."/>
            <person name="Ivanova N."/>
            <person name="Ovchinnikova G."/>
            <person name="Zeytun A."/>
            <person name="Detter J.C."/>
            <person name="Han C."/>
            <person name="Land M."/>
            <person name="Hauser L."/>
            <person name="Markowitz V."/>
            <person name="Cheng J.-F."/>
            <person name="Hugenholtz P."/>
            <person name="Woyke T."/>
            <person name="Wu D."/>
            <person name="Lang E."/>
            <person name="Kopitz M."/>
            <person name="Brambilla E."/>
            <person name="Klenk H.-P."/>
            <person name="Eisen J.A."/>
        </authorList>
    </citation>
    <scope>NUCLEOTIDE SEQUENCE [LARGE SCALE GENOMIC DNA]</scope>
    <source>
        <strain evidence="2">ATCC 51463 / DSM 15997 / CCUG 23171 / LMG 9086</strain>
    </source>
</reference>
<organism evidence="1 2">
    <name type="scientific">Ornithobacterium rhinotracheale (strain ATCC 51463 / DSM 15997 / CCUG 23171 / CIP 104009 / LMG 9086)</name>
    <dbReference type="NCBI Taxonomy" id="867902"/>
    <lineage>
        <taxon>Bacteria</taxon>
        <taxon>Pseudomonadati</taxon>
        <taxon>Bacteroidota</taxon>
        <taxon>Flavobacteriia</taxon>
        <taxon>Flavobacteriales</taxon>
        <taxon>Weeksellaceae</taxon>
        <taxon>Ornithobacterium</taxon>
    </lineage>
</organism>
<evidence type="ECO:0008006" key="3">
    <source>
        <dbReference type="Google" id="ProtNLM"/>
    </source>
</evidence>
<dbReference type="SUPFAM" id="SSF88874">
    <property type="entry name" value="Receptor-binding domain of short tail fibre protein gp12"/>
    <property type="match status" value="1"/>
</dbReference>
<accession>I4A330</accession>
<protein>
    <recommendedName>
        <fullName evidence="3">Tail fiber protein</fullName>
    </recommendedName>
</protein>
<name>I4A330_ORNRL</name>
<dbReference type="EMBL" id="CP003283">
    <property type="protein sequence ID" value="AFL98364.1"/>
    <property type="molecule type" value="Genomic_DNA"/>
</dbReference>
<dbReference type="HOGENOM" id="CLU_1072636_0_0_10"/>
<dbReference type="eggNOG" id="COG4675">
    <property type="taxonomic scope" value="Bacteria"/>
</dbReference>
<gene>
    <name evidence="1" type="ordered locus">Ornrh_2233</name>
</gene>
<dbReference type="CDD" id="cd22641">
    <property type="entry name" value="C24-like"/>
    <property type="match status" value="1"/>
</dbReference>
<dbReference type="STRING" id="867902.Ornrh_2233"/>
<dbReference type="RefSeq" id="WP_014791865.1">
    <property type="nucleotide sequence ID" value="NC_018016.1"/>
</dbReference>
<dbReference type="GeneID" id="97258814"/>
<dbReference type="Proteomes" id="UP000006051">
    <property type="component" value="Chromosome"/>
</dbReference>